<protein>
    <submittedName>
        <fullName evidence="1">Uncharacterized protein</fullName>
    </submittedName>
</protein>
<dbReference type="AlphaFoldDB" id="A0A1C6YY96"/>
<accession>A0A1C6YY96</accession>
<dbReference type="EMBL" id="FMIQ01000022">
    <property type="protein sequence ID" value="SCM51788.1"/>
    <property type="molecule type" value="Genomic_DNA"/>
</dbReference>
<reference evidence="1 2" key="1">
    <citation type="submission" date="2016-09" db="EMBL/GenBank/DDBJ databases">
        <authorList>
            <person name="Capua I."/>
            <person name="De Benedictis P."/>
            <person name="Joannis T."/>
            <person name="Lombin L.H."/>
            <person name="Cattoli G."/>
        </authorList>
    </citation>
    <scope>NUCLEOTIDE SEQUENCE [LARGE SCALE GENOMIC DNA]</scope>
    <source>
        <strain evidence="1 2">GB001</strain>
    </source>
</reference>
<gene>
    <name evidence="1" type="ORF">BN1044_01256</name>
</gene>
<proteinExistence type="predicted"/>
<organism evidence="1 2">
    <name type="scientific">Hafnia alvei</name>
    <dbReference type="NCBI Taxonomy" id="569"/>
    <lineage>
        <taxon>Bacteria</taxon>
        <taxon>Pseudomonadati</taxon>
        <taxon>Pseudomonadota</taxon>
        <taxon>Gammaproteobacteria</taxon>
        <taxon>Enterobacterales</taxon>
        <taxon>Hafniaceae</taxon>
        <taxon>Hafnia</taxon>
    </lineage>
</organism>
<evidence type="ECO:0000313" key="1">
    <source>
        <dbReference type="EMBL" id="SCM51788.1"/>
    </source>
</evidence>
<sequence>MFSEKHLVIFKKENPALDDLDYIEKILVEGITISTSRKIEESRQNKHKADINLAAKAEITKAEISAGISDSVEKTVNSTQTKIK</sequence>
<dbReference type="RefSeq" id="WP_072307990.1">
    <property type="nucleotide sequence ID" value="NZ_FMIQ01000022.1"/>
</dbReference>
<name>A0A1C6YY96_HAFAL</name>
<dbReference type="Proteomes" id="UP000094844">
    <property type="component" value="Unassembled WGS sequence"/>
</dbReference>
<evidence type="ECO:0000313" key="2">
    <source>
        <dbReference type="Proteomes" id="UP000094844"/>
    </source>
</evidence>